<name>A0ACB5RF52_9CLOT</name>
<proteinExistence type="predicted"/>
<organism evidence="1 2">
    <name type="scientific">Inconstantimicrobium mannanitabidum</name>
    <dbReference type="NCBI Taxonomy" id="1604901"/>
    <lineage>
        <taxon>Bacteria</taxon>
        <taxon>Bacillati</taxon>
        <taxon>Bacillota</taxon>
        <taxon>Clostridia</taxon>
        <taxon>Eubacteriales</taxon>
        <taxon>Clostridiaceae</taxon>
        <taxon>Inconstantimicrobium</taxon>
    </lineage>
</organism>
<dbReference type="Proteomes" id="UP001058074">
    <property type="component" value="Unassembled WGS sequence"/>
</dbReference>
<comment type="caution">
    <text evidence="1">The sequence shown here is derived from an EMBL/GenBank/DDBJ whole genome shotgun (WGS) entry which is preliminary data.</text>
</comment>
<accession>A0ACB5RF52</accession>
<gene>
    <name evidence="1" type="primary">hxlR</name>
    <name evidence="1" type="ORF">rsdtw13_27300</name>
</gene>
<keyword evidence="2" id="KW-1185">Reference proteome</keyword>
<protein>
    <submittedName>
        <fullName evidence="1">HTH-type transcriptional activator HxlR</fullName>
    </submittedName>
</protein>
<dbReference type="EMBL" id="BROD01000001">
    <property type="protein sequence ID" value="GKX67472.1"/>
    <property type="molecule type" value="Genomic_DNA"/>
</dbReference>
<reference evidence="1" key="1">
    <citation type="journal article" date="2025" name="Int. J. Syst. Evol. Microbiol.">
        <title>Inconstantimicrobium mannanitabidum sp. nov., a novel member of the family Clostridiaceae isolated from anoxic soil under the treatment of reductive soil disinfestation.</title>
        <authorList>
            <person name="Ueki A."/>
            <person name="Tonouchi A."/>
            <person name="Honma S."/>
            <person name="Kaku N."/>
            <person name="Ueki K."/>
        </authorList>
    </citation>
    <scope>NUCLEOTIDE SEQUENCE</scope>
    <source>
        <strain evidence="1">TW13</strain>
    </source>
</reference>
<evidence type="ECO:0000313" key="1">
    <source>
        <dbReference type="EMBL" id="GKX67472.1"/>
    </source>
</evidence>
<evidence type="ECO:0000313" key="2">
    <source>
        <dbReference type="Proteomes" id="UP001058074"/>
    </source>
</evidence>
<sequence>MEYEKICKYECPIDFTLNLIGGKWKVLIIWELGMGTKRFTQLERLLPGVTRKVLIQQLKELELYQIIERKVYPQIPPKVEYSLTAQGKELFPVFDSLYKWGQKQIDFLNEQIDEQLECSNVRNS</sequence>